<gene>
    <name evidence="1" type="ORF">Val02_26440</name>
</gene>
<dbReference type="Pfam" id="PF06108">
    <property type="entry name" value="DUF952"/>
    <property type="match status" value="1"/>
</dbReference>
<evidence type="ECO:0000313" key="2">
    <source>
        <dbReference type="Proteomes" id="UP000619260"/>
    </source>
</evidence>
<dbReference type="AlphaFoldDB" id="A0A8J3YL28"/>
<comment type="caution">
    <text evidence="1">The sequence shown here is derived from an EMBL/GenBank/DDBJ whole genome shotgun (WGS) entry which is preliminary data.</text>
</comment>
<evidence type="ECO:0000313" key="1">
    <source>
        <dbReference type="EMBL" id="GIJ45758.1"/>
    </source>
</evidence>
<name>A0A8J3YL28_9ACTN</name>
<sequence length="114" mass="12418">MTLLHICPRDAWLEARAAGEYAADTLATEGFIHLSRRDQVLRPADLRFRGQSGLVLLEIEESRLTAPLEWEPGVPDADVLYPHVYGPIPLAAVVAVHAFPPLPDGTFEIPPGVG</sequence>
<dbReference type="EMBL" id="BOPF01000008">
    <property type="protein sequence ID" value="GIJ45758.1"/>
    <property type="molecule type" value="Genomic_DNA"/>
</dbReference>
<evidence type="ECO:0008006" key="3">
    <source>
        <dbReference type="Google" id="ProtNLM"/>
    </source>
</evidence>
<proteinExistence type="predicted"/>
<organism evidence="1 2">
    <name type="scientific">Virgisporangium aliadipatigenens</name>
    <dbReference type="NCBI Taxonomy" id="741659"/>
    <lineage>
        <taxon>Bacteria</taxon>
        <taxon>Bacillati</taxon>
        <taxon>Actinomycetota</taxon>
        <taxon>Actinomycetes</taxon>
        <taxon>Micromonosporales</taxon>
        <taxon>Micromonosporaceae</taxon>
        <taxon>Virgisporangium</taxon>
    </lineage>
</organism>
<dbReference type="Proteomes" id="UP000619260">
    <property type="component" value="Unassembled WGS sequence"/>
</dbReference>
<dbReference type="PANTHER" id="PTHR34129:SF1">
    <property type="entry name" value="DUF952 DOMAIN-CONTAINING PROTEIN"/>
    <property type="match status" value="1"/>
</dbReference>
<protein>
    <recommendedName>
        <fullName evidence="3">DUF952 domain-containing protein</fullName>
    </recommendedName>
</protein>
<reference evidence="1" key="1">
    <citation type="submission" date="2021-01" db="EMBL/GenBank/DDBJ databases">
        <title>Whole genome shotgun sequence of Virgisporangium aliadipatigenens NBRC 105644.</title>
        <authorList>
            <person name="Komaki H."/>
            <person name="Tamura T."/>
        </authorList>
    </citation>
    <scope>NUCLEOTIDE SEQUENCE</scope>
    <source>
        <strain evidence="1">NBRC 105644</strain>
    </source>
</reference>
<keyword evidence="2" id="KW-1185">Reference proteome</keyword>
<dbReference type="SUPFAM" id="SSF56399">
    <property type="entry name" value="ADP-ribosylation"/>
    <property type="match status" value="1"/>
</dbReference>
<dbReference type="Gene3D" id="3.20.170.20">
    <property type="entry name" value="Protein of unknown function DUF952"/>
    <property type="match status" value="1"/>
</dbReference>
<dbReference type="PANTHER" id="PTHR34129">
    <property type="entry name" value="BLR1139 PROTEIN"/>
    <property type="match status" value="1"/>
</dbReference>
<dbReference type="RefSeq" id="WP_203899304.1">
    <property type="nucleotide sequence ID" value="NZ_BOPF01000008.1"/>
</dbReference>
<dbReference type="InterPro" id="IPR009297">
    <property type="entry name" value="DUF952"/>
</dbReference>
<accession>A0A8J3YL28</accession>